<evidence type="ECO:0000256" key="1">
    <source>
        <dbReference type="SAM" id="Phobius"/>
    </source>
</evidence>
<reference evidence="3 4" key="1">
    <citation type="submission" date="2013-03" db="EMBL/GenBank/DDBJ databases">
        <title>The Genome Sequence of Enterococcus saccharolyticus ATCC_43076 (Illumina only assembly).</title>
        <authorList>
            <consortium name="The Broad Institute Genomics Platform"/>
            <consortium name="The Broad Institute Genome Sequencing Center for Infectious Disease"/>
            <person name="Earl A."/>
            <person name="Russ C."/>
            <person name="Gilmore M."/>
            <person name="Surin D."/>
            <person name="Walker B."/>
            <person name="Young S."/>
            <person name="Zeng Q."/>
            <person name="Gargeya S."/>
            <person name="Fitzgerald M."/>
            <person name="Haas B."/>
            <person name="Abouelleil A."/>
            <person name="Allen A.W."/>
            <person name="Alvarado L."/>
            <person name="Arachchi H.M."/>
            <person name="Berlin A.M."/>
            <person name="Chapman S.B."/>
            <person name="Gainer-Dewar J."/>
            <person name="Goldberg J."/>
            <person name="Griggs A."/>
            <person name="Gujja S."/>
            <person name="Hansen M."/>
            <person name="Howarth C."/>
            <person name="Imamovic A."/>
            <person name="Ireland A."/>
            <person name="Larimer J."/>
            <person name="McCowan C."/>
            <person name="Murphy C."/>
            <person name="Pearson M."/>
            <person name="Poon T.W."/>
            <person name="Priest M."/>
            <person name="Roberts A."/>
            <person name="Saif S."/>
            <person name="Shea T."/>
            <person name="Sisk P."/>
            <person name="Sykes S."/>
            <person name="Wortman J."/>
            <person name="Nusbaum C."/>
            <person name="Birren B."/>
        </authorList>
    </citation>
    <scope>NUCLEOTIDE SEQUENCE [LARGE SCALE GENOMIC DNA]</scope>
    <source>
        <strain evidence="3 4">ATCC 43076</strain>
    </source>
</reference>
<feature type="transmembrane region" description="Helical" evidence="1">
    <location>
        <begin position="35"/>
        <end position="53"/>
    </location>
</feature>
<feature type="transmembrane region" description="Helical" evidence="1">
    <location>
        <begin position="180"/>
        <end position="198"/>
    </location>
</feature>
<feature type="transmembrane region" description="Helical" evidence="1">
    <location>
        <begin position="6"/>
        <end position="26"/>
    </location>
</feature>
<comment type="caution">
    <text evidence="3">The sequence shown here is derived from an EMBL/GenBank/DDBJ whole genome shotgun (WGS) entry which is preliminary data.</text>
</comment>
<feature type="transmembrane region" description="Helical" evidence="1">
    <location>
        <begin position="150"/>
        <end position="168"/>
    </location>
</feature>
<feature type="transmembrane region" description="Helical" evidence="1">
    <location>
        <begin position="97"/>
        <end position="116"/>
    </location>
</feature>
<gene>
    <name evidence="3" type="ORF">OMQ_01290</name>
</gene>
<dbReference type="OrthoDB" id="9783388at2"/>
<keyword evidence="4" id="KW-1185">Reference proteome</keyword>
<keyword evidence="1" id="KW-0812">Transmembrane</keyword>
<keyword evidence="1" id="KW-1133">Transmembrane helix</keyword>
<protein>
    <recommendedName>
        <fullName evidence="2">Histidine kinase N-terminal 7TM region domain-containing protein</fullName>
    </recommendedName>
</protein>
<name>S0NY66_9ENTE</name>
<evidence type="ECO:0000313" key="3">
    <source>
        <dbReference type="EMBL" id="EOT29338.1"/>
    </source>
</evidence>
<feature type="transmembrane region" description="Helical" evidence="1">
    <location>
        <begin position="65"/>
        <end position="85"/>
    </location>
</feature>
<dbReference type="InterPro" id="IPR031621">
    <property type="entry name" value="HisKA_7TM"/>
</dbReference>
<proteinExistence type="predicted"/>
<dbReference type="EMBL" id="AHYT01000004">
    <property type="protein sequence ID" value="EOT29338.1"/>
    <property type="molecule type" value="Genomic_DNA"/>
</dbReference>
<dbReference type="PATRIC" id="fig|1139996.3.peg.1270"/>
<organism evidence="3 4">
    <name type="scientific">Enterococcus saccharolyticus subsp. saccharolyticus ATCC 43076</name>
    <dbReference type="NCBI Taxonomy" id="1139996"/>
    <lineage>
        <taxon>Bacteria</taxon>
        <taxon>Bacillati</taxon>
        <taxon>Bacillota</taxon>
        <taxon>Bacilli</taxon>
        <taxon>Lactobacillales</taxon>
        <taxon>Enterococcaceae</taxon>
        <taxon>Enterococcus</taxon>
    </lineage>
</organism>
<dbReference type="STRING" id="41997.RV16_GL000279"/>
<evidence type="ECO:0000259" key="2">
    <source>
        <dbReference type="Pfam" id="PF16927"/>
    </source>
</evidence>
<dbReference type="RefSeq" id="WP_016175087.1">
    <property type="nucleotide sequence ID" value="NZ_KE136389.1"/>
</dbReference>
<sequence length="305" mass="34857">MGLAEFPVVVSFLSIFISIGMILYSLKYRKAENSYFFIFLSLQLFLYLFGYLLELTSVNVSEAFYGVRMQYMGFPFILPNSYLFLRDLFGHQKISKAQTTLLFIFPLITVISMQTYPFQKFFYENVQYVSNTIIANAQITPGPLYHIHVVYQYCVTVCILGLIFEAFFGDNPLMKKQSVPLLIGFFLPIVTSVAYVVAENEAVRFDYTPLATIVSIVMLVYSANNHNLLRVMPFVKDQVIDTMAGGFIVFDTKQHYIDANAAAKRIFPELYQVNSGEVIPRLEQLLTNKQIIVTVDGMDCIYEVS</sequence>
<keyword evidence="1" id="KW-0472">Membrane</keyword>
<feature type="transmembrane region" description="Helical" evidence="1">
    <location>
        <begin position="204"/>
        <end position="223"/>
    </location>
</feature>
<evidence type="ECO:0000313" key="4">
    <source>
        <dbReference type="Proteomes" id="UP000014136"/>
    </source>
</evidence>
<dbReference type="Proteomes" id="UP000014136">
    <property type="component" value="Unassembled WGS sequence"/>
</dbReference>
<dbReference type="Pfam" id="PF16927">
    <property type="entry name" value="HisKA_7TM"/>
    <property type="match status" value="1"/>
</dbReference>
<dbReference type="HOGENOM" id="CLU_911345_0_0_9"/>
<feature type="domain" description="Histidine kinase N-terminal 7TM region" evidence="2">
    <location>
        <begin position="12"/>
        <end position="233"/>
    </location>
</feature>
<dbReference type="AlphaFoldDB" id="S0NY66"/>
<accession>S0NY66</accession>
<dbReference type="eggNOG" id="COG2205">
    <property type="taxonomic scope" value="Bacteria"/>
</dbReference>